<evidence type="ECO:0000256" key="2">
    <source>
        <dbReference type="SAM" id="SignalP"/>
    </source>
</evidence>
<name>A0A508TT05_9BRAD</name>
<organism evidence="3 4">
    <name type="scientific">Bradyrhizobium ivorense</name>
    <dbReference type="NCBI Taxonomy" id="2511166"/>
    <lineage>
        <taxon>Bacteria</taxon>
        <taxon>Pseudomonadati</taxon>
        <taxon>Pseudomonadota</taxon>
        <taxon>Alphaproteobacteria</taxon>
        <taxon>Hyphomicrobiales</taxon>
        <taxon>Nitrobacteraceae</taxon>
        <taxon>Bradyrhizobium</taxon>
    </lineage>
</organism>
<reference evidence="3" key="1">
    <citation type="submission" date="2019-02" db="EMBL/GenBank/DDBJ databases">
        <authorList>
            <person name="Pothier F.J."/>
        </authorList>
    </citation>
    <scope>NUCLEOTIDE SEQUENCE</scope>
    <source>
        <strain evidence="3">CI-1B</strain>
    </source>
</reference>
<dbReference type="PROSITE" id="PS51257">
    <property type="entry name" value="PROKAR_LIPOPROTEIN"/>
    <property type="match status" value="1"/>
</dbReference>
<evidence type="ECO:0000313" key="3">
    <source>
        <dbReference type="EMBL" id="VIO77815.1"/>
    </source>
</evidence>
<evidence type="ECO:0008006" key="5">
    <source>
        <dbReference type="Google" id="ProtNLM"/>
    </source>
</evidence>
<dbReference type="Gene3D" id="3.40.50.1820">
    <property type="entry name" value="alpha/beta hydrolase"/>
    <property type="match status" value="1"/>
</dbReference>
<dbReference type="Proteomes" id="UP000328092">
    <property type="component" value="Unassembled WGS sequence"/>
</dbReference>
<dbReference type="InterPro" id="IPR029058">
    <property type="entry name" value="AB_hydrolase_fold"/>
</dbReference>
<feature type="compositionally biased region" description="Low complexity" evidence="1">
    <location>
        <begin position="261"/>
        <end position="276"/>
    </location>
</feature>
<gene>
    <name evidence="3" type="ORF">CI1B_69950</name>
</gene>
<accession>A0A508TT05</accession>
<protein>
    <recommendedName>
        <fullName evidence="5">Serine aminopeptidase S33 domain-containing protein</fullName>
    </recommendedName>
</protein>
<feature type="region of interest" description="Disordered" evidence="1">
    <location>
        <begin position="231"/>
        <end position="287"/>
    </location>
</feature>
<sequence length="287" mass="31759">MKRGIVVLCLCAVAIAACFSADRWAIRRTEMTFNDILREDRNVTVEVAVRRDREMQAMADMIELPVAILSHGNTVKHTEYSFLTNVFASRGYLVVSIQHDLDTDAPMVTKVGEEYVGRRMQYNRGAFNIMCAIDELKKRYPNADFRHLTLIGHSNGGDISMFFAKQHPELVKKVVTLDNLRVPFITDGKIKILSFRSKDPHFKADPGVVPDDDTAAKAGIKVVRTEFQHNDLSDRGSDSVKSSIQTSVQQFLDEDEPPSTIPLLAAAAPSPANAAPGSVDSAPAEKK</sequence>
<dbReference type="RefSeq" id="WP_172628312.1">
    <property type="nucleotide sequence ID" value="NZ_CAADFC020000029.1"/>
</dbReference>
<evidence type="ECO:0000256" key="1">
    <source>
        <dbReference type="SAM" id="MobiDB-lite"/>
    </source>
</evidence>
<keyword evidence="4" id="KW-1185">Reference proteome</keyword>
<feature type="compositionally biased region" description="Polar residues" evidence="1">
    <location>
        <begin position="239"/>
        <end position="250"/>
    </location>
</feature>
<feature type="chain" id="PRO_5021243602" description="Serine aminopeptidase S33 domain-containing protein" evidence="2">
    <location>
        <begin position="26"/>
        <end position="287"/>
    </location>
</feature>
<proteinExistence type="predicted"/>
<evidence type="ECO:0000313" key="4">
    <source>
        <dbReference type="Proteomes" id="UP000328092"/>
    </source>
</evidence>
<keyword evidence="2" id="KW-0732">Signal</keyword>
<dbReference type="EMBL" id="CAADFC020000029">
    <property type="protein sequence ID" value="VIO77815.1"/>
    <property type="molecule type" value="Genomic_DNA"/>
</dbReference>
<dbReference type="AlphaFoldDB" id="A0A508TT05"/>
<feature type="signal peptide" evidence="2">
    <location>
        <begin position="1"/>
        <end position="25"/>
    </location>
</feature>
<dbReference type="SUPFAM" id="SSF53474">
    <property type="entry name" value="alpha/beta-Hydrolases"/>
    <property type="match status" value="1"/>
</dbReference>
<comment type="caution">
    <text evidence="3">The sequence shown here is derived from an EMBL/GenBank/DDBJ whole genome shotgun (WGS) entry which is preliminary data.</text>
</comment>